<organism evidence="5 6">
    <name type="scientific">Paramuricea clavata</name>
    <name type="common">Red gorgonian</name>
    <name type="synonym">Violescent sea-whip</name>
    <dbReference type="NCBI Taxonomy" id="317549"/>
    <lineage>
        <taxon>Eukaryota</taxon>
        <taxon>Metazoa</taxon>
        <taxon>Cnidaria</taxon>
        <taxon>Anthozoa</taxon>
        <taxon>Octocorallia</taxon>
        <taxon>Malacalcyonacea</taxon>
        <taxon>Plexauridae</taxon>
        <taxon>Paramuricea</taxon>
    </lineage>
</organism>
<protein>
    <submittedName>
        <fullName evidence="5">Peroxidasin homolog isoform X2</fullName>
    </submittedName>
</protein>
<dbReference type="EMBL" id="CACRXK020000386">
    <property type="protein sequence ID" value="CAB3981419.1"/>
    <property type="molecule type" value="Genomic_DNA"/>
</dbReference>
<gene>
    <name evidence="5" type="ORF">PACLA_8A055535</name>
</gene>
<keyword evidence="4" id="KW-0325">Glycoprotein</keyword>
<dbReference type="InterPro" id="IPR037120">
    <property type="entry name" value="Haem_peroxidase_sf_animal"/>
</dbReference>
<dbReference type="PROSITE" id="PS50292">
    <property type="entry name" value="PEROXIDASE_3"/>
    <property type="match status" value="1"/>
</dbReference>
<dbReference type="GO" id="GO:0006979">
    <property type="term" value="P:response to oxidative stress"/>
    <property type="evidence" value="ECO:0007669"/>
    <property type="project" value="InterPro"/>
</dbReference>
<keyword evidence="3" id="KW-0732">Signal</keyword>
<dbReference type="PRINTS" id="PR00457">
    <property type="entry name" value="ANPEROXIDASE"/>
</dbReference>
<dbReference type="CDD" id="cd09823">
    <property type="entry name" value="peroxinectin_like"/>
    <property type="match status" value="1"/>
</dbReference>
<evidence type="ECO:0000256" key="3">
    <source>
        <dbReference type="ARBA" id="ARBA00022729"/>
    </source>
</evidence>
<dbReference type="PANTHER" id="PTHR11475:SF4">
    <property type="entry name" value="CHORION PEROXIDASE"/>
    <property type="match status" value="1"/>
</dbReference>
<dbReference type="FunFam" id="1.10.640.10:FF:000003">
    <property type="entry name" value="chorion peroxidase"/>
    <property type="match status" value="1"/>
</dbReference>
<dbReference type="InterPro" id="IPR006624">
    <property type="entry name" value="Beta-propeller_rpt_TECPR"/>
</dbReference>
<dbReference type="InterPro" id="IPR010255">
    <property type="entry name" value="Haem_peroxidase_sf"/>
</dbReference>
<keyword evidence="6" id="KW-1185">Reference proteome</keyword>
<sequence>MKLLSVICLIFIMAMDGIEGNNPVWSVIPGRLMQVDVSPADVAWGVTSTRNIFLRAGSQGKWKHIRGSLKHVSVGGSGVWGISKHNTIWYRKGVSSSNVAGTGWRKVDGFLKQIDSGPPGIVYGVSRKDNICCRTGITTARPQGSGWKRVYGKLKYISCGPLGCWGVNSRNDIWFRAGVTSHNCQGTKWIHIRGKLKQVEVSSRGEVLGVNSANRLFRRVGITAANPTGTKWVYIPSPRFKHISIGKSAMWAINAASCIYYLNELAPRWARVNGKLRELDVSPSGNVWGVNRGNSIYSRHGTGWEKVIGRLKHVSVGNAGVWGVNQFGRIYFREGVTTSNMAGTKWTQISGFLKQIDSGPPGIVYGVSRRDNICCRTGITTARPQGSGWKRVYGKLKYISCGPLWCWGVNSRNDIWFRAGVTSRNCQGTKWIHIRGKLKQVEVTSDCKVYGISHENRLYVRLGITPNKPTGTRWEAFIAPLFKHVSAGANFAIWGLSPANNIYCFTGLEIPEENYAILLTDNFPKGGIGKISVTNPVGGVKYSLTTASSIVKIDSNTGQLTLLVNADQQHRSEVNNSRFEIQAKLGSEVRTVGVDIHLLPLYHGDSFASPAMTAVKKGMETSQSITPNYGPAVEMTPELLRRSLKQVSPDNPAYQISVAEMMMERMMYLMKSTIIHAFEKDYCEGAVLGFLHNQQLVSSATMTNMMNEADCIELPKRIACPQNAKYRRIDGRCSNLKFPLAGATGTPYNRLLRAKYFDVDSLNDPIGFPYQPNAPSIPSPFLISRELIRLRDEVASAAAPTLTHAVMQFGQFLDHDLNLAVGGEGTTACESIRCDGSPDDFQSPCFPILPLKKNEPPCVRFVRSSAMCHAHGYPTEREQINGVTGVIDGNNIYGSFENRSRSLRDLQNDVGLMRVSRINGADLLPEDPSNNMCIAGCFIAGDVRANEQQGLTSFHTLFLREHNRIARILKQLNAHWNGETVFQETRKIVGAILQKIVYEDYLPIILGPNALPSYAGHNQNTDPSILNSFATAAYRFGHSTIRSKFDLLKNNFQEAAPAIRLRFLFFNNTVTRTMGVEPVLLGLIGNLSQNVDTTLSREIIEHLFERPNEEGENLAALNMQRSRDHGLPGYNAFRVHCGLSSASTFEETRNEIRDPTNRAILRRLYNDDPNLVELWMAGLSEVPFPGATVGPTLRCVIREQFLRTRNGDRFFYENPGVFSSSQVQEIKKTSLSRIYCDNVNGIVSIQRNAFMTAVNEVRPSCQQIPGMSLCQWKECNNGQPHFNQASNHCECI</sequence>
<comment type="subcellular location">
    <subcellularLocation>
        <location evidence="1">Secreted</location>
    </subcellularLocation>
</comment>
<dbReference type="Proteomes" id="UP001152795">
    <property type="component" value="Unassembled WGS sequence"/>
</dbReference>
<dbReference type="Pfam" id="PF03098">
    <property type="entry name" value="An_peroxidase"/>
    <property type="match status" value="1"/>
</dbReference>
<dbReference type="OrthoDB" id="823504at2759"/>
<dbReference type="PANTHER" id="PTHR11475">
    <property type="entry name" value="OXIDASE/PEROXIDASE"/>
    <property type="match status" value="1"/>
</dbReference>
<dbReference type="SUPFAM" id="SSF48113">
    <property type="entry name" value="Heme-dependent peroxidases"/>
    <property type="match status" value="1"/>
</dbReference>
<evidence type="ECO:0000256" key="1">
    <source>
        <dbReference type="ARBA" id="ARBA00004613"/>
    </source>
</evidence>
<accession>A0A6S7FYP4</accession>
<dbReference type="GO" id="GO:0004601">
    <property type="term" value="F:peroxidase activity"/>
    <property type="evidence" value="ECO:0007669"/>
    <property type="project" value="InterPro"/>
</dbReference>
<keyword evidence="2" id="KW-0964">Secreted</keyword>
<evidence type="ECO:0000313" key="5">
    <source>
        <dbReference type="EMBL" id="CAB3981419.1"/>
    </source>
</evidence>
<dbReference type="SMART" id="SM00706">
    <property type="entry name" value="TECPR"/>
    <property type="match status" value="12"/>
</dbReference>
<name>A0A6S7FYP4_PARCT</name>
<evidence type="ECO:0000256" key="2">
    <source>
        <dbReference type="ARBA" id="ARBA00022525"/>
    </source>
</evidence>
<proteinExistence type="predicted"/>
<dbReference type="Pfam" id="PF19193">
    <property type="entry name" value="Tectonin"/>
    <property type="match status" value="2"/>
</dbReference>
<evidence type="ECO:0000256" key="4">
    <source>
        <dbReference type="ARBA" id="ARBA00023180"/>
    </source>
</evidence>
<evidence type="ECO:0000313" key="6">
    <source>
        <dbReference type="Proteomes" id="UP001152795"/>
    </source>
</evidence>
<dbReference type="InterPro" id="IPR019791">
    <property type="entry name" value="Haem_peroxidase_animal"/>
</dbReference>
<dbReference type="Gene3D" id="1.10.640.10">
    <property type="entry name" value="Haem peroxidase domain superfamily, animal type"/>
    <property type="match status" value="1"/>
</dbReference>
<dbReference type="GO" id="GO:0005576">
    <property type="term" value="C:extracellular region"/>
    <property type="evidence" value="ECO:0007669"/>
    <property type="project" value="UniProtKB-SubCell"/>
</dbReference>
<dbReference type="GO" id="GO:0020037">
    <property type="term" value="F:heme binding"/>
    <property type="evidence" value="ECO:0007669"/>
    <property type="project" value="InterPro"/>
</dbReference>
<comment type="caution">
    <text evidence="5">The sequence shown here is derived from an EMBL/GenBank/DDBJ whole genome shotgun (WGS) entry which is preliminary data.</text>
</comment>
<reference evidence="5" key="1">
    <citation type="submission" date="2020-04" db="EMBL/GenBank/DDBJ databases">
        <authorList>
            <person name="Alioto T."/>
            <person name="Alioto T."/>
            <person name="Gomez Garrido J."/>
        </authorList>
    </citation>
    <scope>NUCLEOTIDE SEQUENCE</scope>
    <source>
        <strain evidence="5">A484AB</strain>
    </source>
</reference>